<dbReference type="EMBL" id="BAABRO010000007">
    <property type="protein sequence ID" value="GAA5508068.1"/>
    <property type="molecule type" value="Genomic_DNA"/>
</dbReference>
<proteinExistence type="predicted"/>
<keyword evidence="3" id="KW-1185">Reference proteome</keyword>
<organism evidence="2 3">
    <name type="scientific">Novipirellula caenicola</name>
    <dbReference type="NCBI Taxonomy" id="1536901"/>
    <lineage>
        <taxon>Bacteria</taxon>
        <taxon>Pseudomonadati</taxon>
        <taxon>Planctomycetota</taxon>
        <taxon>Planctomycetia</taxon>
        <taxon>Pirellulales</taxon>
        <taxon>Pirellulaceae</taxon>
        <taxon>Novipirellula</taxon>
    </lineage>
</organism>
<comment type="caution">
    <text evidence="2">The sequence shown here is derived from an EMBL/GenBank/DDBJ whole genome shotgun (WGS) entry which is preliminary data.</text>
</comment>
<feature type="signal peptide" evidence="1">
    <location>
        <begin position="1"/>
        <end position="29"/>
    </location>
</feature>
<sequence length="248" mass="27550">MNISNRLRSIATVSLGVAMSLATASGSVAQSPRYYDDALYYQGSEIVDNEMPYYEGSDDEMPHGEINDYEIVQDHADVHEHASEHPAEHGHEEFHTSHHGICLDPGHPRKPKHDQPGDINRGDCPPKRYRMDDCARAGNPHCVAPWAKCSPNKKYSAWFVGGGAAFSKVPDLHPGLLHRGRDRKTNADHGYGEGTWGMDYSGLFGHANVWLKYTCGRKQGGEGAYRTDGEPKVIARVKSLFEHDHGHH</sequence>
<evidence type="ECO:0000256" key="1">
    <source>
        <dbReference type="SAM" id="SignalP"/>
    </source>
</evidence>
<dbReference type="Proteomes" id="UP001416858">
    <property type="component" value="Unassembled WGS sequence"/>
</dbReference>
<accession>A0ABP9VUZ8</accession>
<evidence type="ECO:0000313" key="3">
    <source>
        <dbReference type="Proteomes" id="UP001416858"/>
    </source>
</evidence>
<dbReference type="RefSeq" id="WP_345684880.1">
    <property type="nucleotide sequence ID" value="NZ_BAABRO010000007.1"/>
</dbReference>
<evidence type="ECO:0000313" key="2">
    <source>
        <dbReference type="EMBL" id="GAA5508068.1"/>
    </source>
</evidence>
<name>A0ABP9VUZ8_9BACT</name>
<evidence type="ECO:0008006" key="4">
    <source>
        <dbReference type="Google" id="ProtNLM"/>
    </source>
</evidence>
<gene>
    <name evidence="2" type="ORF">Rcae01_03533</name>
</gene>
<keyword evidence="1" id="KW-0732">Signal</keyword>
<feature type="chain" id="PRO_5045748289" description="Secreted protein" evidence="1">
    <location>
        <begin position="30"/>
        <end position="248"/>
    </location>
</feature>
<reference evidence="2 3" key="1">
    <citation type="submission" date="2024-02" db="EMBL/GenBank/DDBJ databases">
        <title>Rhodopirellula caenicola NBRC 110016.</title>
        <authorList>
            <person name="Ichikawa N."/>
            <person name="Katano-Makiyama Y."/>
            <person name="Hidaka K."/>
        </authorList>
    </citation>
    <scope>NUCLEOTIDE SEQUENCE [LARGE SCALE GENOMIC DNA]</scope>
    <source>
        <strain evidence="2 3">NBRC 110016</strain>
    </source>
</reference>
<protein>
    <recommendedName>
        <fullName evidence="4">Secreted protein</fullName>
    </recommendedName>
</protein>